<dbReference type="SUPFAM" id="SSF52058">
    <property type="entry name" value="L domain-like"/>
    <property type="match status" value="1"/>
</dbReference>
<accession>A0A835YGJ1</accession>
<evidence type="ECO:0000256" key="1">
    <source>
        <dbReference type="ARBA" id="ARBA00004430"/>
    </source>
</evidence>
<gene>
    <name evidence="3" type="ORF">HYH03_001142</name>
</gene>
<feature type="region of interest" description="Disordered" evidence="2">
    <location>
        <begin position="174"/>
        <end position="205"/>
    </location>
</feature>
<keyword evidence="4" id="KW-1185">Reference proteome</keyword>
<sequence>MDVESSLSPALKRRRLAAAPPGQGPPANPVPAVLFNPTLLAKIWPTHRYRLRGRELAGPSPCEAVEWALGMLRRGRRPRVVDIEIKEEGPVEWRQGALGLLRAIPQLSGRPGEGVACLQLPAQLLSPSAAPLIAGAFPNLSRLEMTAAGELSPDASHEAARGLALLLKGAEGAEGSGASAGVGGEEAGEQGGEGSGGGPSSSPARVLPRLTALKLSLSQGTLKSLPPSFGTVLRQAPQLRTLELPGHELIHGEDQERDARGPLEELASLTQLTALSLRACAPSLLPVLTAALTRLTSLQLTSQGHALPPALFAPLQGLQRLDMPCASLEVAGLAEALSSLTRLGVRVFTLPAQELSQPLTSIPRWQLPAGLRELALCKRGCVDVPPEVFAGLELPAGLLFDQESSLNSFVLRPGCHTAPPVEEEGFAGTELLPAAEEALCGALRFVRRHGLFNCREVCITYKAQASDLLLQPVGGAAGTGPGRPNHGRWLREAAALRPTHLKLEGIRLSYQDVEIIAEEMVDLESLSFKTPSEVAFPAFPLLAIMPHLSDIEFDATCWARPDAASAELRVQAIASLLALARELPEGRPPTVGLCYGGGLSHAAEERVRSIGLRAREQMRACGVRRILITAGGFYVDSDPEDSD</sequence>
<dbReference type="Proteomes" id="UP000612055">
    <property type="component" value="Unassembled WGS sequence"/>
</dbReference>
<comment type="caution">
    <text evidence="3">The sequence shown here is derived from an EMBL/GenBank/DDBJ whole genome shotgun (WGS) entry which is preliminary data.</text>
</comment>
<evidence type="ECO:0000313" key="4">
    <source>
        <dbReference type="Proteomes" id="UP000612055"/>
    </source>
</evidence>
<dbReference type="Gene3D" id="3.80.10.10">
    <property type="entry name" value="Ribonuclease Inhibitor"/>
    <property type="match status" value="1"/>
</dbReference>
<comment type="subcellular location">
    <subcellularLocation>
        <location evidence="1">Cytoplasm</location>
        <location evidence="1">Cytoskeleton</location>
        <location evidence="1">Cilium axoneme</location>
    </subcellularLocation>
</comment>
<feature type="compositionally biased region" description="Gly residues" evidence="2">
    <location>
        <begin position="174"/>
        <end position="199"/>
    </location>
</feature>
<dbReference type="GO" id="GO:0005930">
    <property type="term" value="C:axoneme"/>
    <property type="evidence" value="ECO:0007669"/>
    <property type="project" value="UniProtKB-SubCell"/>
</dbReference>
<dbReference type="InterPro" id="IPR032675">
    <property type="entry name" value="LRR_dom_sf"/>
</dbReference>
<evidence type="ECO:0000313" key="3">
    <source>
        <dbReference type="EMBL" id="KAG2501352.1"/>
    </source>
</evidence>
<evidence type="ECO:0000256" key="2">
    <source>
        <dbReference type="SAM" id="MobiDB-lite"/>
    </source>
</evidence>
<dbReference type="AlphaFoldDB" id="A0A835YGJ1"/>
<reference evidence="3" key="1">
    <citation type="journal article" date="2020" name="bioRxiv">
        <title>Comparative genomics of Chlamydomonas.</title>
        <authorList>
            <person name="Craig R.J."/>
            <person name="Hasan A.R."/>
            <person name="Ness R.W."/>
            <person name="Keightley P.D."/>
        </authorList>
    </citation>
    <scope>NUCLEOTIDE SEQUENCE</scope>
    <source>
        <strain evidence="3">CCAP 11/70</strain>
    </source>
</reference>
<dbReference type="EMBL" id="JAEHOE010000002">
    <property type="protein sequence ID" value="KAG2501352.1"/>
    <property type="molecule type" value="Genomic_DNA"/>
</dbReference>
<proteinExistence type="predicted"/>
<organism evidence="3 4">
    <name type="scientific">Edaphochlamys debaryana</name>
    <dbReference type="NCBI Taxonomy" id="47281"/>
    <lineage>
        <taxon>Eukaryota</taxon>
        <taxon>Viridiplantae</taxon>
        <taxon>Chlorophyta</taxon>
        <taxon>core chlorophytes</taxon>
        <taxon>Chlorophyceae</taxon>
        <taxon>CS clade</taxon>
        <taxon>Chlamydomonadales</taxon>
        <taxon>Chlamydomonadales incertae sedis</taxon>
        <taxon>Edaphochlamys</taxon>
    </lineage>
</organism>
<protein>
    <submittedName>
        <fullName evidence="3">Uncharacterized protein</fullName>
    </submittedName>
</protein>
<name>A0A835YGJ1_9CHLO</name>